<dbReference type="InterPro" id="IPR045721">
    <property type="entry name" value="DUF6075"/>
</dbReference>
<protein>
    <submittedName>
        <fullName evidence="1">Uncharacterized protein</fullName>
    </submittedName>
</protein>
<dbReference type="OrthoDB" id="9800530at2"/>
<comment type="caution">
    <text evidence="1">The sequence shown here is derived from an EMBL/GenBank/DDBJ whole genome shotgun (WGS) entry which is preliminary data.</text>
</comment>
<organism evidence="1 2">
    <name type="scientific">Enterococcus plantarum</name>
    <dbReference type="NCBI Taxonomy" id="1077675"/>
    <lineage>
        <taxon>Bacteria</taxon>
        <taxon>Bacillati</taxon>
        <taxon>Bacillota</taxon>
        <taxon>Bacilli</taxon>
        <taxon>Lactobacillales</taxon>
        <taxon>Enterococcaceae</taxon>
        <taxon>Enterococcus</taxon>
    </lineage>
</organism>
<dbReference type="AlphaFoldDB" id="A0A2W4B227"/>
<dbReference type="Proteomes" id="UP000249828">
    <property type="component" value="Unassembled WGS sequence"/>
</dbReference>
<name>A0A2W4B227_9ENTE</name>
<gene>
    <name evidence="1" type="ORF">CI088_16340</name>
</gene>
<keyword evidence="2" id="KW-1185">Reference proteome</keyword>
<dbReference type="Pfam" id="PF19552">
    <property type="entry name" value="DUF6075"/>
    <property type="match status" value="1"/>
</dbReference>
<sequence length="139" mass="16803">MNRDLIFKNQEHITFFEKNTKDKEFNCYEFSLIYLLGLAEVTRIHFNEIYSKELGAKYESISAEWQTEESIRLTILAFNLYEDYLFGFSELTYQNKLAHDFNHEQKNWESFIKINSISNLFSDEKHREFYLQAISLRLD</sequence>
<proteinExistence type="predicted"/>
<accession>A0A2W4B227</accession>
<evidence type="ECO:0000313" key="1">
    <source>
        <dbReference type="EMBL" id="PZL69825.1"/>
    </source>
</evidence>
<evidence type="ECO:0000313" key="2">
    <source>
        <dbReference type="Proteomes" id="UP000249828"/>
    </source>
</evidence>
<dbReference type="RefSeq" id="WP_069654469.1">
    <property type="nucleotide sequence ID" value="NZ_MIKA01000022.1"/>
</dbReference>
<reference evidence="1 2" key="1">
    <citation type="submission" date="2017-11" db="EMBL/GenBank/DDBJ databases">
        <title>Draft genome sequence of Enterococcus plantarum TRW2 strain isolated from lettuce.</title>
        <authorList>
            <person name="Kim E.B."/>
            <person name="Marco M.L."/>
            <person name="Williams T.R."/>
            <person name="You I.H."/>
        </authorList>
    </citation>
    <scope>NUCLEOTIDE SEQUENCE [LARGE SCALE GENOMIC DNA]</scope>
    <source>
        <strain evidence="1 2">TRW2</strain>
    </source>
</reference>
<dbReference type="EMBL" id="PIEU01000129">
    <property type="protein sequence ID" value="PZL69825.1"/>
    <property type="molecule type" value="Genomic_DNA"/>
</dbReference>